<reference evidence="2" key="1">
    <citation type="journal article" date="2014" name="Proc. Natl. Acad. Sci. U.S.A.">
        <title>Extensive sampling of basidiomycete genomes demonstrates inadequacy of the white-rot/brown-rot paradigm for wood decay fungi.</title>
        <authorList>
            <person name="Riley R."/>
            <person name="Salamov A.A."/>
            <person name="Brown D.W."/>
            <person name="Nagy L.G."/>
            <person name="Floudas D."/>
            <person name="Held B.W."/>
            <person name="Levasseur A."/>
            <person name="Lombard V."/>
            <person name="Morin E."/>
            <person name="Otillar R."/>
            <person name="Lindquist E.A."/>
            <person name="Sun H."/>
            <person name="LaButti K.M."/>
            <person name="Schmutz J."/>
            <person name="Jabbour D."/>
            <person name="Luo H."/>
            <person name="Baker S.E."/>
            <person name="Pisabarro A.G."/>
            <person name="Walton J.D."/>
            <person name="Blanchette R.A."/>
            <person name="Henrissat B."/>
            <person name="Martin F."/>
            <person name="Cullen D."/>
            <person name="Hibbett D.S."/>
            <person name="Grigoriev I.V."/>
        </authorList>
    </citation>
    <scope>NUCLEOTIDE SEQUENCE [LARGE SCALE GENOMIC DNA]</scope>
    <source>
        <strain evidence="2">CBS 339.88</strain>
    </source>
</reference>
<dbReference type="InterPro" id="IPR032675">
    <property type="entry name" value="LRR_dom_sf"/>
</dbReference>
<dbReference type="SUPFAM" id="SSF52047">
    <property type="entry name" value="RNI-like"/>
    <property type="match status" value="1"/>
</dbReference>
<protein>
    <submittedName>
        <fullName evidence="1">Uncharacterized protein</fullName>
    </submittedName>
</protein>
<name>A0A067SC23_GALM3</name>
<dbReference type="OrthoDB" id="2995895at2759"/>
<dbReference type="Proteomes" id="UP000027222">
    <property type="component" value="Unassembled WGS sequence"/>
</dbReference>
<sequence>MAVPPFATLHRELFSLIASHLPLRSAPPTLLALALTNHAYYNVAHPLLFSRVILRNEKDAMSFTDILRTDPSLGNSVQELYVKSQLLVSTRDSDGPVDAVTNLIKAIQANSLPNVRTLGLYLHNLPWWKVEEPDSAVRSCQLPDDFWKTLHSKCTRLKNVVLSGIGDNDEGRVGIYDLDGVQDFTSFGLIFQRWSYATRDCPKNFFESLHLLASTLHSLVLGLPYIDPDSQSVMALRFPQLRSLTLENFENGTEEASLSQSMDFWRAHPLLEYLKLPYPPLCSQWFEKSEVDLEILPNLKHLQAPFSDVYALAPILHRLSSLTIDGSINAQVPYLLRSVIPMGLPNLKSLDIRQQPDADPDWISEPDGNEGALWYETEDGTIHEPDKAKLANPRKIKSEVRRFFLPLDSEHYMHSIVKGAPNLEEISLHTLVGMNPSLFLDTMGHQLAKFEKLERLYYPALRQNDTSDEKTWTLFQKVARDFAKDCKRLTLVTDVLVPQMPYMAAKIRRGAGGEVEEVVAVEGYGMLIGNEGNPFPTYYAPKI</sequence>
<dbReference type="AlphaFoldDB" id="A0A067SC23"/>
<evidence type="ECO:0000313" key="1">
    <source>
        <dbReference type="EMBL" id="KDR67507.1"/>
    </source>
</evidence>
<organism evidence="1 2">
    <name type="scientific">Galerina marginata (strain CBS 339.88)</name>
    <dbReference type="NCBI Taxonomy" id="685588"/>
    <lineage>
        <taxon>Eukaryota</taxon>
        <taxon>Fungi</taxon>
        <taxon>Dikarya</taxon>
        <taxon>Basidiomycota</taxon>
        <taxon>Agaricomycotina</taxon>
        <taxon>Agaricomycetes</taxon>
        <taxon>Agaricomycetidae</taxon>
        <taxon>Agaricales</taxon>
        <taxon>Agaricineae</taxon>
        <taxon>Strophariaceae</taxon>
        <taxon>Galerina</taxon>
    </lineage>
</organism>
<accession>A0A067SC23</accession>
<dbReference type="Gene3D" id="3.80.10.10">
    <property type="entry name" value="Ribonuclease Inhibitor"/>
    <property type="match status" value="1"/>
</dbReference>
<proteinExistence type="predicted"/>
<gene>
    <name evidence="1" type="ORF">GALMADRAFT_147056</name>
</gene>
<keyword evidence="2" id="KW-1185">Reference proteome</keyword>
<evidence type="ECO:0000313" key="2">
    <source>
        <dbReference type="Proteomes" id="UP000027222"/>
    </source>
</evidence>
<dbReference type="HOGENOM" id="CLU_040192_0_0_1"/>
<dbReference type="EMBL" id="KL142414">
    <property type="protein sequence ID" value="KDR67507.1"/>
    <property type="molecule type" value="Genomic_DNA"/>
</dbReference>